<dbReference type="EMBL" id="KN837116">
    <property type="protein sequence ID" value="KIJ44674.1"/>
    <property type="molecule type" value="Genomic_DNA"/>
</dbReference>
<keyword evidence="3" id="KW-1185">Reference proteome</keyword>
<proteinExistence type="predicted"/>
<protein>
    <submittedName>
        <fullName evidence="2">Uncharacterized protein</fullName>
    </submittedName>
</protein>
<reference evidence="2 3" key="1">
    <citation type="submission" date="2014-06" db="EMBL/GenBank/DDBJ databases">
        <title>Evolutionary Origins and Diversification of the Mycorrhizal Mutualists.</title>
        <authorList>
            <consortium name="DOE Joint Genome Institute"/>
            <consortium name="Mycorrhizal Genomics Consortium"/>
            <person name="Kohler A."/>
            <person name="Kuo A."/>
            <person name="Nagy L.G."/>
            <person name="Floudas D."/>
            <person name="Copeland A."/>
            <person name="Barry K.W."/>
            <person name="Cichocki N."/>
            <person name="Veneault-Fourrey C."/>
            <person name="LaButti K."/>
            <person name="Lindquist E.A."/>
            <person name="Lipzen A."/>
            <person name="Lundell T."/>
            <person name="Morin E."/>
            <person name="Murat C."/>
            <person name="Riley R."/>
            <person name="Ohm R."/>
            <person name="Sun H."/>
            <person name="Tunlid A."/>
            <person name="Henrissat B."/>
            <person name="Grigoriev I.V."/>
            <person name="Hibbett D.S."/>
            <person name="Martin F."/>
        </authorList>
    </citation>
    <scope>NUCLEOTIDE SEQUENCE [LARGE SCALE GENOMIC DNA]</scope>
    <source>
        <strain evidence="2 3">SS14</strain>
    </source>
</reference>
<gene>
    <name evidence="2" type="ORF">M422DRAFT_30314</name>
</gene>
<dbReference type="HOGENOM" id="CLU_2892263_0_0_1"/>
<dbReference type="Proteomes" id="UP000054279">
    <property type="component" value="Unassembled WGS sequence"/>
</dbReference>
<dbReference type="AlphaFoldDB" id="A0A0C9VCH9"/>
<evidence type="ECO:0000313" key="3">
    <source>
        <dbReference type="Proteomes" id="UP000054279"/>
    </source>
</evidence>
<organism evidence="2 3">
    <name type="scientific">Sphaerobolus stellatus (strain SS14)</name>
    <dbReference type="NCBI Taxonomy" id="990650"/>
    <lineage>
        <taxon>Eukaryota</taxon>
        <taxon>Fungi</taxon>
        <taxon>Dikarya</taxon>
        <taxon>Basidiomycota</taxon>
        <taxon>Agaricomycotina</taxon>
        <taxon>Agaricomycetes</taxon>
        <taxon>Phallomycetidae</taxon>
        <taxon>Geastrales</taxon>
        <taxon>Sphaerobolaceae</taxon>
        <taxon>Sphaerobolus</taxon>
    </lineage>
</organism>
<feature type="region of interest" description="Disordered" evidence="1">
    <location>
        <begin position="34"/>
        <end position="56"/>
    </location>
</feature>
<name>A0A0C9VCH9_SPHS4</name>
<evidence type="ECO:0000313" key="2">
    <source>
        <dbReference type="EMBL" id="KIJ44674.1"/>
    </source>
</evidence>
<feature type="non-terminal residue" evidence="2">
    <location>
        <position position="1"/>
    </location>
</feature>
<accession>A0A0C9VCH9</accession>
<feature type="region of interest" description="Disordered" evidence="1">
    <location>
        <begin position="1"/>
        <end position="21"/>
    </location>
</feature>
<evidence type="ECO:0000256" key="1">
    <source>
        <dbReference type="SAM" id="MobiDB-lite"/>
    </source>
</evidence>
<sequence length="63" mass="6677">MRNARTRSQRCQATNGEKPVPIYEPTLTFAAPIEGTTRGRASKGSSPPATPASFEAGHCCISI</sequence>